<proteinExistence type="predicted"/>
<feature type="region of interest" description="Disordered" evidence="1">
    <location>
        <begin position="13"/>
        <end position="110"/>
    </location>
</feature>
<keyword evidence="3" id="KW-1185">Reference proteome</keyword>
<dbReference type="AlphaFoldDB" id="A0A1N7K3M7"/>
<dbReference type="EMBL" id="FTOA01000002">
    <property type="protein sequence ID" value="SIS56158.1"/>
    <property type="molecule type" value="Genomic_DNA"/>
</dbReference>
<evidence type="ECO:0000313" key="3">
    <source>
        <dbReference type="Proteomes" id="UP000185678"/>
    </source>
</evidence>
<dbReference type="Proteomes" id="UP000185678">
    <property type="component" value="Unassembled WGS sequence"/>
</dbReference>
<dbReference type="RefSeq" id="WP_076399432.1">
    <property type="nucleotide sequence ID" value="NZ_FTOA01000002.1"/>
</dbReference>
<organism evidence="2 3">
    <name type="scientific">Insolitispirillum peregrinum</name>
    <dbReference type="NCBI Taxonomy" id="80876"/>
    <lineage>
        <taxon>Bacteria</taxon>
        <taxon>Pseudomonadati</taxon>
        <taxon>Pseudomonadota</taxon>
        <taxon>Alphaproteobacteria</taxon>
        <taxon>Rhodospirillales</taxon>
        <taxon>Novispirillaceae</taxon>
        <taxon>Insolitispirillum</taxon>
    </lineage>
</organism>
<evidence type="ECO:0000256" key="1">
    <source>
        <dbReference type="SAM" id="MobiDB-lite"/>
    </source>
</evidence>
<sequence>MALFSKAILGLFGNPASRESDGDKAGATPASTAHQAYSKAGRVVQKQGKTVLTAPVSTTEAASGMGNIPEPVMPEMPASTDGTDSGTASARGKPLPRKAGSPALRPMTPERRDLIQKALVIHRAKQGILADLSPEQRARLMLMATQAFRLDHKDQKKT</sequence>
<accession>A0A1N7K3M7</accession>
<dbReference type="STRING" id="80876.SAMN05421779_102591"/>
<dbReference type="OrthoDB" id="7353560at2"/>
<evidence type="ECO:0000313" key="2">
    <source>
        <dbReference type="EMBL" id="SIS56158.1"/>
    </source>
</evidence>
<protein>
    <submittedName>
        <fullName evidence="2">Uncharacterized protein</fullName>
    </submittedName>
</protein>
<reference evidence="2 3" key="1">
    <citation type="submission" date="2017-01" db="EMBL/GenBank/DDBJ databases">
        <authorList>
            <person name="Mah S.A."/>
            <person name="Swanson W.J."/>
            <person name="Moy G.W."/>
            <person name="Vacquier V.D."/>
        </authorList>
    </citation>
    <scope>NUCLEOTIDE SEQUENCE [LARGE SCALE GENOMIC DNA]</scope>
    <source>
        <strain evidence="2 3">DSM 11589</strain>
    </source>
</reference>
<name>A0A1N7K3M7_9PROT</name>
<feature type="compositionally biased region" description="Polar residues" evidence="1">
    <location>
        <begin position="47"/>
        <end position="61"/>
    </location>
</feature>
<gene>
    <name evidence="2" type="ORF">SAMN05421779_102591</name>
</gene>